<evidence type="ECO:0000256" key="1">
    <source>
        <dbReference type="SAM" id="Phobius"/>
    </source>
</evidence>
<dbReference type="Gene3D" id="3.40.960.10">
    <property type="entry name" value="VSR Endonuclease"/>
    <property type="match status" value="1"/>
</dbReference>
<dbReference type="AlphaFoldDB" id="A0A6C0CZU6"/>
<sequence length="281" mass="33206">MKPTCFGMIRCIVQELLELFRLLKLLFPVRKHLHQEDKTMERHDNNIYISLLCRIVVWAIVIVIIWWMVVWIQKKIKSMYESISRISRISREPIMSDSLESLPTDSAHGLFNHFLYLFLTRHPSSVAYDSSSFAPSRNVENNVENTIAPNSDHQPPQQRPKCSKGEKVCKEFMEEYFGKPFEKVRPHFLQNPVTRENLELDCYNEELKLAIEYNGRQHYEYTPFMHSTKETFYAQQYRDLIKQELCKKNGIDLITVPYKIPESAIPDYIQSELSKLGRLQN</sequence>
<dbReference type="EMBL" id="MN739518">
    <property type="protein sequence ID" value="QHT10028.1"/>
    <property type="molecule type" value="Genomic_DNA"/>
</dbReference>
<organism evidence="2">
    <name type="scientific">viral metagenome</name>
    <dbReference type="NCBI Taxonomy" id="1070528"/>
    <lineage>
        <taxon>unclassified sequences</taxon>
        <taxon>metagenomes</taxon>
        <taxon>organismal metagenomes</taxon>
    </lineage>
</organism>
<reference evidence="2" key="1">
    <citation type="journal article" date="2020" name="Nature">
        <title>Giant virus diversity and host interactions through global metagenomics.</title>
        <authorList>
            <person name="Schulz F."/>
            <person name="Roux S."/>
            <person name="Paez-Espino D."/>
            <person name="Jungbluth S."/>
            <person name="Walsh D.A."/>
            <person name="Denef V.J."/>
            <person name="McMahon K.D."/>
            <person name="Konstantinidis K.T."/>
            <person name="Eloe-Fadrosh E.A."/>
            <person name="Kyrpides N.C."/>
            <person name="Woyke T."/>
        </authorList>
    </citation>
    <scope>NUCLEOTIDE SEQUENCE</scope>
    <source>
        <strain evidence="2">GVMAG-M-3300023174-104</strain>
    </source>
</reference>
<keyword evidence="1" id="KW-0812">Transmembrane</keyword>
<evidence type="ECO:0000313" key="2">
    <source>
        <dbReference type="EMBL" id="QHT10028.1"/>
    </source>
</evidence>
<accession>A0A6C0CZU6</accession>
<keyword evidence="1" id="KW-1133">Transmembrane helix</keyword>
<name>A0A6C0CZU6_9ZZZZ</name>
<keyword evidence="1" id="KW-0472">Membrane</keyword>
<protein>
    <submittedName>
        <fullName evidence="2">Uncharacterized protein</fullName>
    </submittedName>
</protein>
<proteinExistence type="predicted"/>
<feature type="transmembrane region" description="Helical" evidence="1">
    <location>
        <begin position="47"/>
        <end position="72"/>
    </location>
</feature>